<proteinExistence type="predicted"/>
<dbReference type="Pfam" id="PF02543">
    <property type="entry name" value="Carbam_trans_N"/>
    <property type="match status" value="1"/>
</dbReference>
<reference evidence="3" key="1">
    <citation type="journal article" date="2017" name="Environ. Microbiol. Rep.">
        <title>Genetic Diversity of Marine Anaerobic Ammonium-Oxidizing Bacteria as Revealed by Genomic and Proteomic Analyses of 'Candidatus Scalindua japonica'.</title>
        <authorList>
            <person name="Oshiki M."/>
            <person name="Mizuto K."/>
            <person name="Kimura Z."/>
            <person name="Kindaichi T."/>
            <person name="Satoh H."/>
            <person name="Okabe S."/>
        </authorList>
    </citation>
    <scope>NUCLEOTIDE SEQUENCE [LARGE SCALE GENOMIC DNA]</scope>
    <source>
        <strain evidence="3">husup-a2</strain>
    </source>
</reference>
<dbReference type="RefSeq" id="WP_096893569.1">
    <property type="nucleotide sequence ID" value="NZ_BAOS01000010.1"/>
</dbReference>
<sequence>MIILGVTHPISWNNGACILVDGKLTAMVEEERFNRFKHSPRASADMSIEFCLKRAGVTLDEVDYIAIGWESAERQKKKKNIHGSFCSGSYLSGIWMRR</sequence>
<dbReference type="Gene3D" id="3.30.420.40">
    <property type="match status" value="1"/>
</dbReference>
<accession>A0A286TWN6</accession>
<dbReference type="InterPro" id="IPR003696">
    <property type="entry name" value="Carbtransf_dom"/>
</dbReference>
<dbReference type="OrthoDB" id="8231551at2"/>
<comment type="caution">
    <text evidence="2">The sequence shown here is derived from an EMBL/GenBank/DDBJ whole genome shotgun (WGS) entry which is preliminary data.</text>
</comment>
<evidence type="ECO:0000313" key="3">
    <source>
        <dbReference type="Proteomes" id="UP000218542"/>
    </source>
</evidence>
<feature type="domain" description="Carbamoyltransferase" evidence="1">
    <location>
        <begin position="3"/>
        <end position="70"/>
    </location>
</feature>
<evidence type="ECO:0000313" key="2">
    <source>
        <dbReference type="EMBL" id="GAX60282.1"/>
    </source>
</evidence>
<evidence type="ECO:0000259" key="1">
    <source>
        <dbReference type="Pfam" id="PF02543"/>
    </source>
</evidence>
<name>A0A286TWN6_9BACT</name>
<dbReference type="EMBL" id="BAOS01000010">
    <property type="protein sequence ID" value="GAX60282.1"/>
    <property type="molecule type" value="Genomic_DNA"/>
</dbReference>
<organism evidence="2 3">
    <name type="scientific">Candidatus Scalindua japonica</name>
    <dbReference type="NCBI Taxonomy" id="1284222"/>
    <lineage>
        <taxon>Bacteria</taxon>
        <taxon>Pseudomonadati</taxon>
        <taxon>Planctomycetota</taxon>
        <taxon>Candidatus Brocadiia</taxon>
        <taxon>Candidatus Brocadiales</taxon>
        <taxon>Candidatus Scalinduaceae</taxon>
        <taxon>Candidatus Scalindua</taxon>
    </lineage>
</organism>
<keyword evidence="2" id="KW-0808">Transferase</keyword>
<dbReference type="PANTHER" id="PTHR34847:SF1">
    <property type="entry name" value="NODULATION PROTEIN U"/>
    <property type="match status" value="1"/>
</dbReference>
<dbReference type="InterPro" id="IPR051338">
    <property type="entry name" value="NodU/CmcH_Carbamoyltrnsfr"/>
</dbReference>
<gene>
    <name evidence="2" type="ORF">SCALIN_C10_0042</name>
</gene>
<dbReference type="PANTHER" id="PTHR34847">
    <property type="entry name" value="NODULATION PROTEIN U"/>
    <property type="match status" value="1"/>
</dbReference>
<keyword evidence="3" id="KW-1185">Reference proteome</keyword>
<protein>
    <submittedName>
        <fullName evidence="2">Carbamoyltransferase family</fullName>
    </submittedName>
</protein>
<dbReference type="Proteomes" id="UP000218542">
    <property type="component" value="Unassembled WGS sequence"/>
</dbReference>
<dbReference type="AlphaFoldDB" id="A0A286TWN6"/>
<dbReference type="GO" id="GO:0016740">
    <property type="term" value="F:transferase activity"/>
    <property type="evidence" value="ECO:0007669"/>
    <property type="project" value="UniProtKB-KW"/>
</dbReference>